<dbReference type="KEGG" id="sre:PTSG_05536"/>
<feature type="compositionally biased region" description="Polar residues" evidence="2">
    <location>
        <begin position="92"/>
        <end position="107"/>
    </location>
</feature>
<name>F2UBH6_SALR5</name>
<dbReference type="Gene3D" id="4.10.320.10">
    <property type="entry name" value="E3-binding domain"/>
    <property type="match status" value="1"/>
</dbReference>
<dbReference type="GO" id="GO:0045254">
    <property type="term" value="C:pyruvate dehydrogenase complex"/>
    <property type="evidence" value="ECO:0007669"/>
    <property type="project" value="InterPro"/>
</dbReference>
<feature type="domain" description="Peripheral subunit-binding (PSBD)" evidence="4">
    <location>
        <begin position="30"/>
        <end position="67"/>
    </location>
</feature>
<proteinExistence type="inferred from homology"/>
<gene>
    <name evidence="5" type="ORF">PTSG_05536</name>
</gene>
<dbReference type="SUPFAM" id="SSF47005">
    <property type="entry name" value="Peripheral subunit-binding domain of 2-oxo acid dehydrogenase complex"/>
    <property type="match status" value="1"/>
</dbReference>
<dbReference type="PROSITE" id="PS51826">
    <property type="entry name" value="PSBD"/>
    <property type="match status" value="1"/>
</dbReference>
<sequence length="151" mass="15910">MRASGAALMVMRAAAASLSGDVAAATQQKTLLPAVKQLVLKHGIDPSAITPSGPRGHILKGDVLAYLDGTQAQQTVSKAAPQKKAKSKTKGPQLTLSFQADTTGSLTSKRKPRRFPSTVSHPAEQAATESPVLDEAILSYVSRRIPRRTAQ</sequence>
<dbReference type="PANTHER" id="PTHR23151">
    <property type="entry name" value="DIHYDROLIPOAMIDE ACETYL/SUCCINYL-TRANSFERASE-RELATED"/>
    <property type="match status" value="1"/>
</dbReference>
<dbReference type="GO" id="GO:0016746">
    <property type="term" value="F:acyltransferase activity"/>
    <property type="evidence" value="ECO:0007669"/>
    <property type="project" value="InterPro"/>
</dbReference>
<organism evidence="6">
    <name type="scientific">Salpingoeca rosetta (strain ATCC 50818 / BSB-021)</name>
    <dbReference type="NCBI Taxonomy" id="946362"/>
    <lineage>
        <taxon>Eukaryota</taxon>
        <taxon>Choanoflagellata</taxon>
        <taxon>Craspedida</taxon>
        <taxon>Salpingoecidae</taxon>
        <taxon>Salpingoeca</taxon>
    </lineage>
</organism>
<dbReference type="OrthoDB" id="537444at2759"/>
<dbReference type="InParanoid" id="F2UBH6"/>
<evidence type="ECO:0000259" key="4">
    <source>
        <dbReference type="PROSITE" id="PS51826"/>
    </source>
</evidence>
<accession>F2UBH6</accession>
<evidence type="ECO:0000313" key="6">
    <source>
        <dbReference type="Proteomes" id="UP000007799"/>
    </source>
</evidence>
<evidence type="ECO:0000313" key="5">
    <source>
        <dbReference type="EMBL" id="EGD73842.1"/>
    </source>
</evidence>
<protein>
    <recommendedName>
        <fullName evidence="4">Peripheral subunit-binding (PSBD) domain-containing protein</fullName>
    </recommendedName>
</protein>
<dbReference type="InterPro" id="IPR045257">
    <property type="entry name" value="E2/Pdx1"/>
</dbReference>
<evidence type="ECO:0000256" key="2">
    <source>
        <dbReference type="SAM" id="MobiDB-lite"/>
    </source>
</evidence>
<feature type="signal peptide" evidence="3">
    <location>
        <begin position="1"/>
        <end position="24"/>
    </location>
</feature>
<dbReference type="InterPro" id="IPR036625">
    <property type="entry name" value="E3-bd_dom_sf"/>
</dbReference>
<dbReference type="PANTHER" id="PTHR23151:SF90">
    <property type="entry name" value="DIHYDROLIPOYLLYSINE-RESIDUE ACETYLTRANSFERASE COMPONENT OF PYRUVATE DEHYDROGENASE COMPLEX, MITOCHONDRIAL-RELATED"/>
    <property type="match status" value="1"/>
</dbReference>
<evidence type="ECO:0000256" key="1">
    <source>
        <dbReference type="ARBA" id="ARBA00007317"/>
    </source>
</evidence>
<keyword evidence="3" id="KW-0732">Signal</keyword>
<feature type="region of interest" description="Disordered" evidence="2">
    <location>
        <begin position="75"/>
        <end position="132"/>
    </location>
</feature>
<dbReference type="EMBL" id="GL832967">
    <property type="protein sequence ID" value="EGD73842.1"/>
    <property type="molecule type" value="Genomic_DNA"/>
</dbReference>
<dbReference type="GO" id="GO:0006086">
    <property type="term" value="P:pyruvate decarboxylation to acetyl-CoA"/>
    <property type="evidence" value="ECO:0007669"/>
    <property type="project" value="InterPro"/>
</dbReference>
<dbReference type="Pfam" id="PF02817">
    <property type="entry name" value="E3_binding"/>
    <property type="match status" value="1"/>
</dbReference>
<reference evidence="5" key="1">
    <citation type="submission" date="2009-08" db="EMBL/GenBank/DDBJ databases">
        <title>Annotation of Salpingoeca rosetta.</title>
        <authorList>
            <consortium name="The Broad Institute Genome Sequencing Platform"/>
            <person name="Russ C."/>
            <person name="Cuomo C."/>
            <person name="Burger G."/>
            <person name="Gray M.W."/>
            <person name="Holland P.W.H."/>
            <person name="King N."/>
            <person name="Lang F.B.F."/>
            <person name="Roger A.J."/>
            <person name="Ruiz-Trillo I."/>
            <person name="Young S.K."/>
            <person name="Zeng Q."/>
            <person name="Gargeya S."/>
            <person name="Alvarado L."/>
            <person name="Berlin A."/>
            <person name="Chapman S.B."/>
            <person name="Chen Z."/>
            <person name="Freedman E."/>
            <person name="Gellesch M."/>
            <person name="Goldberg J."/>
            <person name="Griggs A."/>
            <person name="Gujja S."/>
            <person name="Heilman E."/>
            <person name="Heiman D."/>
            <person name="Howarth C."/>
            <person name="Mehta T."/>
            <person name="Neiman D."/>
            <person name="Pearson M."/>
            <person name="Roberts A."/>
            <person name="Saif S."/>
            <person name="Shea T."/>
            <person name="Shenoy N."/>
            <person name="Sisk P."/>
            <person name="Stolte C."/>
            <person name="Sykes S."/>
            <person name="White J."/>
            <person name="Yandava C."/>
            <person name="Haas B."/>
            <person name="Nusbaum C."/>
            <person name="Birren B."/>
        </authorList>
    </citation>
    <scope>NUCLEOTIDE SEQUENCE [LARGE SCALE GENOMIC DNA]</scope>
    <source>
        <strain evidence="5">ATCC 50818</strain>
    </source>
</reference>
<dbReference type="GeneID" id="16073982"/>
<dbReference type="AlphaFoldDB" id="F2UBH6"/>
<evidence type="ECO:0000256" key="3">
    <source>
        <dbReference type="SAM" id="SignalP"/>
    </source>
</evidence>
<dbReference type="Proteomes" id="UP000007799">
    <property type="component" value="Unassembled WGS sequence"/>
</dbReference>
<dbReference type="RefSeq" id="XP_004993405.1">
    <property type="nucleotide sequence ID" value="XM_004993348.1"/>
</dbReference>
<keyword evidence="6" id="KW-1185">Reference proteome</keyword>
<feature type="chain" id="PRO_5003287493" description="Peripheral subunit-binding (PSBD) domain-containing protein" evidence="3">
    <location>
        <begin position="25"/>
        <end position="151"/>
    </location>
</feature>
<dbReference type="InterPro" id="IPR004167">
    <property type="entry name" value="PSBD"/>
</dbReference>
<comment type="similarity">
    <text evidence="1">Belongs to the 2-oxoacid dehydrogenase family.</text>
</comment>